<dbReference type="Pfam" id="PF01965">
    <property type="entry name" value="DJ-1_PfpI"/>
    <property type="match status" value="1"/>
</dbReference>
<name>A0AAU7XHK2_9HYPH</name>
<dbReference type="GO" id="GO:0003700">
    <property type="term" value="F:DNA-binding transcription factor activity"/>
    <property type="evidence" value="ECO:0007669"/>
    <property type="project" value="InterPro"/>
</dbReference>
<protein>
    <submittedName>
        <fullName evidence="6">GlxA family transcriptional regulator</fullName>
    </submittedName>
</protein>
<evidence type="ECO:0000256" key="4">
    <source>
        <dbReference type="SAM" id="MobiDB-lite"/>
    </source>
</evidence>
<dbReference type="SMART" id="SM00342">
    <property type="entry name" value="HTH_ARAC"/>
    <property type="match status" value="1"/>
</dbReference>
<evidence type="ECO:0000259" key="5">
    <source>
        <dbReference type="PROSITE" id="PS01124"/>
    </source>
</evidence>
<accession>A0AAU7XHK2</accession>
<dbReference type="InterPro" id="IPR052158">
    <property type="entry name" value="INH-QAR"/>
</dbReference>
<dbReference type="RefSeq" id="WP_407051316.1">
    <property type="nucleotide sequence ID" value="NZ_CP158568.1"/>
</dbReference>
<dbReference type="PROSITE" id="PS01124">
    <property type="entry name" value="HTH_ARAC_FAMILY_2"/>
    <property type="match status" value="1"/>
</dbReference>
<dbReference type="Gene3D" id="1.10.10.60">
    <property type="entry name" value="Homeodomain-like"/>
    <property type="match status" value="1"/>
</dbReference>
<proteinExistence type="predicted"/>
<dbReference type="EMBL" id="CP158568">
    <property type="protein sequence ID" value="XBY46219.1"/>
    <property type="molecule type" value="Genomic_DNA"/>
</dbReference>
<dbReference type="GO" id="GO:0043565">
    <property type="term" value="F:sequence-specific DNA binding"/>
    <property type="evidence" value="ECO:0007669"/>
    <property type="project" value="InterPro"/>
</dbReference>
<dbReference type="AlphaFoldDB" id="A0AAU7XHK2"/>
<reference evidence="6" key="1">
    <citation type="submission" date="2024-06" db="EMBL/GenBank/DDBJ databases">
        <title>Methylostella associata gen. nov., sp. nov., a novel Ancalomicrobiaceae-affiliated facultatively methylotrophic bacteria that feed on methanotrophs of the genus Methylococcus.</title>
        <authorList>
            <person name="Saltykova V."/>
            <person name="Danilova O.V."/>
            <person name="Oshkin I.Y."/>
            <person name="Belova S.E."/>
            <person name="Pimenov N.V."/>
            <person name="Dedysh S.N."/>
        </authorList>
    </citation>
    <scope>NUCLEOTIDE SEQUENCE</scope>
    <source>
        <strain evidence="6">S20</strain>
    </source>
</reference>
<evidence type="ECO:0000256" key="1">
    <source>
        <dbReference type="ARBA" id="ARBA00023015"/>
    </source>
</evidence>
<gene>
    <name evidence="6" type="ORF">ABS361_08350</name>
</gene>
<dbReference type="PANTHER" id="PTHR43130">
    <property type="entry name" value="ARAC-FAMILY TRANSCRIPTIONAL REGULATOR"/>
    <property type="match status" value="1"/>
</dbReference>
<sequence>MSATAQKTRDFAFLLVPGFSMMALFSAVEPLRVANRLSGRTLYSWRFITCSGEPAEASNGMTVMADVALADLATSDTLVVVAGFDPERGATKTVLAALRRHARLGATIGALDTGTFVLAAAGLLDGRPATMHWEAVPAFRQAFPRLDVTDELFEVHGKLFTCAGGTAALDLVLHFIAEAHGYGLATSVSEQFIYERIRDRRSHQRMQVANRLGLANPKLVRVIEAMEQNIEDPLEISALVAISGVSDRQLERLFRAHLNTTPIGYYNRIRVARARELLQQTNLSVLDVALSTGFTSASCLARAYRAQFGLSPRRDRQSVGRVGAGPGTAMGRSDPLAVRPS</sequence>
<dbReference type="PROSITE" id="PS00041">
    <property type="entry name" value="HTH_ARAC_FAMILY_1"/>
    <property type="match status" value="1"/>
</dbReference>
<evidence type="ECO:0000313" key="6">
    <source>
        <dbReference type="EMBL" id="XBY46219.1"/>
    </source>
</evidence>
<dbReference type="PANTHER" id="PTHR43130:SF3">
    <property type="entry name" value="HTH-TYPE TRANSCRIPTIONAL REGULATOR RV1931C"/>
    <property type="match status" value="1"/>
</dbReference>
<keyword evidence="3" id="KW-0804">Transcription</keyword>
<dbReference type="InterPro" id="IPR018060">
    <property type="entry name" value="HTH_AraC"/>
</dbReference>
<dbReference type="Gene3D" id="3.40.50.880">
    <property type="match status" value="1"/>
</dbReference>
<keyword evidence="1" id="KW-0805">Transcription regulation</keyword>
<dbReference type="Pfam" id="PF12833">
    <property type="entry name" value="HTH_18"/>
    <property type="match status" value="1"/>
</dbReference>
<feature type="domain" description="HTH araC/xylS-type" evidence="5">
    <location>
        <begin position="220"/>
        <end position="318"/>
    </location>
</feature>
<dbReference type="InterPro" id="IPR002818">
    <property type="entry name" value="DJ-1/PfpI"/>
</dbReference>
<dbReference type="CDD" id="cd03136">
    <property type="entry name" value="GATase1_AraC_ArgR_like"/>
    <property type="match status" value="1"/>
</dbReference>
<organism evidence="6">
    <name type="scientific">Methyloraptor flagellatus</name>
    <dbReference type="NCBI Taxonomy" id="3162530"/>
    <lineage>
        <taxon>Bacteria</taxon>
        <taxon>Pseudomonadati</taxon>
        <taxon>Pseudomonadota</taxon>
        <taxon>Alphaproteobacteria</taxon>
        <taxon>Hyphomicrobiales</taxon>
        <taxon>Ancalomicrobiaceae</taxon>
        <taxon>Methyloraptor</taxon>
    </lineage>
</organism>
<dbReference type="SUPFAM" id="SSF52317">
    <property type="entry name" value="Class I glutamine amidotransferase-like"/>
    <property type="match status" value="1"/>
</dbReference>
<keyword evidence="2" id="KW-0238">DNA-binding</keyword>
<evidence type="ECO:0000256" key="3">
    <source>
        <dbReference type="ARBA" id="ARBA00023163"/>
    </source>
</evidence>
<dbReference type="InterPro" id="IPR029062">
    <property type="entry name" value="Class_I_gatase-like"/>
</dbReference>
<dbReference type="KEGG" id="mflg:ABS361_08350"/>
<feature type="region of interest" description="Disordered" evidence="4">
    <location>
        <begin position="315"/>
        <end position="341"/>
    </location>
</feature>
<evidence type="ECO:0000256" key="2">
    <source>
        <dbReference type="ARBA" id="ARBA00023125"/>
    </source>
</evidence>
<dbReference type="InterPro" id="IPR018062">
    <property type="entry name" value="HTH_AraC-typ_CS"/>
</dbReference>
<dbReference type="SUPFAM" id="SSF46689">
    <property type="entry name" value="Homeodomain-like"/>
    <property type="match status" value="2"/>
</dbReference>
<dbReference type="InterPro" id="IPR009057">
    <property type="entry name" value="Homeodomain-like_sf"/>
</dbReference>